<keyword evidence="4 7" id="KW-1133">Transmembrane helix</keyword>
<gene>
    <name evidence="9" type="ORF">SAMN04487905_106186</name>
</gene>
<accession>A0A1H0UBY3</accession>
<feature type="transmembrane region" description="Helical" evidence="7">
    <location>
        <begin position="48"/>
        <end position="70"/>
    </location>
</feature>
<dbReference type="GO" id="GO:0005886">
    <property type="term" value="C:plasma membrane"/>
    <property type="evidence" value="ECO:0007669"/>
    <property type="project" value="UniProtKB-SubCell"/>
</dbReference>
<dbReference type="Pfam" id="PF06271">
    <property type="entry name" value="RDD"/>
    <property type="match status" value="1"/>
</dbReference>
<dbReference type="EMBL" id="FNJR01000006">
    <property type="protein sequence ID" value="SDP63699.1"/>
    <property type="molecule type" value="Genomic_DNA"/>
</dbReference>
<comment type="subcellular location">
    <subcellularLocation>
        <location evidence="1">Cell membrane</location>
        <topology evidence="1">Multi-pass membrane protein</topology>
    </subcellularLocation>
</comment>
<dbReference type="Proteomes" id="UP000199497">
    <property type="component" value="Unassembled WGS sequence"/>
</dbReference>
<name>A0A1H0UBY3_9ACTN</name>
<evidence type="ECO:0000256" key="4">
    <source>
        <dbReference type="ARBA" id="ARBA00022989"/>
    </source>
</evidence>
<dbReference type="AlphaFoldDB" id="A0A1H0UBY3"/>
<evidence type="ECO:0000256" key="7">
    <source>
        <dbReference type="SAM" id="Phobius"/>
    </source>
</evidence>
<feature type="transmembrane region" description="Helical" evidence="7">
    <location>
        <begin position="12"/>
        <end position="42"/>
    </location>
</feature>
<evidence type="ECO:0000259" key="8">
    <source>
        <dbReference type="Pfam" id="PF06271"/>
    </source>
</evidence>
<sequence>MYDPFAHWGVRVVGYLIDGLIVFAAFLAPALLGVVIGSLVMIEGFTAAGAAIMLTFALLGLLCEISVVIWDLVYLRGTTGQTVGQRIMRIKTVDEFRGRPIGFGYALLRQLCHVVDALPLYMGFFAPLWEPRKQTWADRIVKTVVVHVDPPTDGVPEAGHSWAGPPGTWYRVPPPDGVPPRQ</sequence>
<dbReference type="PANTHER" id="PTHR36115:SF6">
    <property type="entry name" value="PROLINE-RICH ANTIGEN HOMOLOG"/>
    <property type="match status" value="1"/>
</dbReference>
<keyword evidence="3 7" id="KW-0812">Transmembrane</keyword>
<feature type="region of interest" description="Disordered" evidence="6">
    <location>
        <begin position="156"/>
        <end position="182"/>
    </location>
</feature>
<evidence type="ECO:0000313" key="10">
    <source>
        <dbReference type="Proteomes" id="UP000199497"/>
    </source>
</evidence>
<evidence type="ECO:0000256" key="6">
    <source>
        <dbReference type="SAM" id="MobiDB-lite"/>
    </source>
</evidence>
<dbReference type="InterPro" id="IPR051791">
    <property type="entry name" value="Pra-immunoreactive"/>
</dbReference>
<reference evidence="10" key="1">
    <citation type="submission" date="2016-10" db="EMBL/GenBank/DDBJ databases">
        <authorList>
            <person name="Varghese N."/>
            <person name="Submissions S."/>
        </authorList>
    </citation>
    <scope>NUCLEOTIDE SEQUENCE [LARGE SCALE GENOMIC DNA]</scope>
    <source>
        <strain evidence="10">DSM 46732</strain>
    </source>
</reference>
<evidence type="ECO:0000313" key="9">
    <source>
        <dbReference type="EMBL" id="SDP63699.1"/>
    </source>
</evidence>
<feature type="compositionally biased region" description="Pro residues" evidence="6">
    <location>
        <begin position="172"/>
        <end position="182"/>
    </location>
</feature>
<organism evidence="9 10">
    <name type="scientific">Actinopolyspora xinjiangensis</name>
    <dbReference type="NCBI Taxonomy" id="405564"/>
    <lineage>
        <taxon>Bacteria</taxon>
        <taxon>Bacillati</taxon>
        <taxon>Actinomycetota</taxon>
        <taxon>Actinomycetes</taxon>
        <taxon>Actinopolysporales</taxon>
        <taxon>Actinopolysporaceae</taxon>
        <taxon>Actinopolyspora</taxon>
    </lineage>
</organism>
<keyword evidence="2" id="KW-1003">Cell membrane</keyword>
<keyword evidence="10" id="KW-1185">Reference proteome</keyword>
<dbReference type="PANTHER" id="PTHR36115">
    <property type="entry name" value="PROLINE-RICH ANTIGEN HOMOLOG-RELATED"/>
    <property type="match status" value="1"/>
</dbReference>
<proteinExistence type="predicted"/>
<evidence type="ECO:0000256" key="5">
    <source>
        <dbReference type="ARBA" id="ARBA00023136"/>
    </source>
</evidence>
<dbReference type="RefSeq" id="WP_170837438.1">
    <property type="nucleotide sequence ID" value="NZ_FNJR01000006.1"/>
</dbReference>
<evidence type="ECO:0000256" key="2">
    <source>
        <dbReference type="ARBA" id="ARBA00022475"/>
    </source>
</evidence>
<protein>
    <submittedName>
        <fullName evidence="9">Uncharacterized membrane protein YckC, RDD family</fullName>
    </submittedName>
</protein>
<keyword evidence="5 7" id="KW-0472">Membrane</keyword>
<evidence type="ECO:0000256" key="3">
    <source>
        <dbReference type="ARBA" id="ARBA00022692"/>
    </source>
</evidence>
<evidence type="ECO:0000256" key="1">
    <source>
        <dbReference type="ARBA" id="ARBA00004651"/>
    </source>
</evidence>
<feature type="domain" description="RDD" evidence="8">
    <location>
        <begin position="6"/>
        <end position="141"/>
    </location>
</feature>
<dbReference type="InterPro" id="IPR010432">
    <property type="entry name" value="RDD"/>
</dbReference>